<keyword evidence="3" id="KW-1185">Reference proteome</keyword>
<organism evidence="2 3">
    <name type="scientific">Strigomonas culicis</name>
    <dbReference type="NCBI Taxonomy" id="28005"/>
    <lineage>
        <taxon>Eukaryota</taxon>
        <taxon>Discoba</taxon>
        <taxon>Euglenozoa</taxon>
        <taxon>Kinetoplastea</taxon>
        <taxon>Metakinetoplastina</taxon>
        <taxon>Trypanosomatida</taxon>
        <taxon>Trypanosomatidae</taxon>
        <taxon>Strigomonadinae</taxon>
        <taxon>Strigomonas</taxon>
    </lineage>
</organism>
<name>S9V1R1_9TRYP</name>
<dbReference type="Proteomes" id="UP000015354">
    <property type="component" value="Unassembled WGS sequence"/>
</dbReference>
<feature type="region of interest" description="Disordered" evidence="1">
    <location>
        <begin position="66"/>
        <end position="91"/>
    </location>
</feature>
<dbReference type="AlphaFoldDB" id="S9V1R1"/>
<proteinExistence type="predicted"/>
<reference evidence="2 3" key="1">
    <citation type="journal article" date="2013" name="PLoS ONE">
        <title>Predicting the Proteins of Angomonas deanei, Strigomonas culicis and Their Respective Endosymbionts Reveals New Aspects of the Trypanosomatidae Family.</title>
        <authorList>
            <person name="Motta M.C."/>
            <person name="Martins A.C."/>
            <person name="de Souza S.S."/>
            <person name="Catta-Preta C.M."/>
            <person name="Silva R."/>
            <person name="Klein C.C."/>
            <person name="de Almeida L.G."/>
            <person name="de Lima Cunha O."/>
            <person name="Ciapina L.P."/>
            <person name="Brocchi M."/>
            <person name="Colabardini A.C."/>
            <person name="de Araujo Lima B."/>
            <person name="Machado C.R."/>
            <person name="de Almeida Soares C.M."/>
            <person name="Probst C.M."/>
            <person name="de Menezes C.B."/>
            <person name="Thompson C.E."/>
            <person name="Bartholomeu D.C."/>
            <person name="Gradia D.F."/>
            <person name="Pavoni D.P."/>
            <person name="Grisard E.C."/>
            <person name="Fantinatti-Garboggini F."/>
            <person name="Marchini F.K."/>
            <person name="Rodrigues-Luiz G.F."/>
            <person name="Wagner G."/>
            <person name="Goldman G.H."/>
            <person name="Fietto J.L."/>
            <person name="Elias M.C."/>
            <person name="Goldman M.H."/>
            <person name="Sagot M.F."/>
            <person name="Pereira M."/>
            <person name="Stoco P.H."/>
            <person name="de Mendonca-Neto R.P."/>
            <person name="Teixeira S.M."/>
            <person name="Maciel T.E."/>
            <person name="de Oliveira Mendes T.A."/>
            <person name="Urmenyi T.P."/>
            <person name="de Souza W."/>
            <person name="Schenkman S."/>
            <person name="de Vasconcelos A.T."/>
        </authorList>
    </citation>
    <scope>NUCLEOTIDE SEQUENCE [LARGE SCALE GENOMIC DNA]</scope>
</reference>
<evidence type="ECO:0000256" key="1">
    <source>
        <dbReference type="SAM" id="MobiDB-lite"/>
    </source>
</evidence>
<protein>
    <submittedName>
        <fullName evidence="2">Uncharacterized protein</fullName>
    </submittedName>
</protein>
<sequence length="91" mass="10386">MGYFSLIVENTVRDVNALLELHRVQAQVRQDVNLLLQHLVRKSYNENYMNIPTDFYVEQEAQEQGAGALPLRRTAPPHRRRAAGARPGRCG</sequence>
<comment type="caution">
    <text evidence="2">The sequence shown here is derived from an EMBL/GenBank/DDBJ whole genome shotgun (WGS) entry which is preliminary data.</text>
</comment>
<accession>S9V1R1</accession>
<dbReference type="EMBL" id="ATMH01010910">
    <property type="protein sequence ID" value="EPY16740.1"/>
    <property type="molecule type" value="Genomic_DNA"/>
</dbReference>
<evidence type="ECO:0000313" key="3">
    <source>
        <dbReference type="Proteomes" id="UP000015354"/>
    </source>
</evidence>
<evidence type="ECO:0000313" key="2">
    <source>
        <dbReference type="EMBL" id="EPY16740.1"/>
    </source>
</evidence>
<gene>
    <name evidence="2" type="ORF">STCU_11024</name>
</gene>